<dbReference type="InterPro" id="IPR002364">
    <property type="entry name" value="Quin_OxRdtase/zeta-crystal_CS"/>
</dbReference>
<dbReference type="Pfam" id="PF13602">
    <property type="entry name" value="ADH_zinc_N_2"/>
    <property type="match status" value="1"/>
</dbReference>
<dbReference type="SUPFAM" id="SSF50129">
    <property type="entry name" value="GroES-like"/>
    <property type="match status" value="1"/>
</dbReference>
<dbReference type="EMBL" id="JACHJP010000004">
    <property type="protein sequence ID" value="MBB4917383.1"/>
    <property type="molecule type" value="Genomic_DNA"/>
</dbReference>
<dbReference type="GO" id="GO:0008270">
    <property type="term" value="F:zinc ion binding"/>
    <property type="evidence" value="ECO:0007669"/>
    <property type="project" value="InterPro"/>
</dbReference>
<dbReference type="InterPro" id="IPR020843">
    <property type="entry name" value="ER"/>
</dbReference>
<evidence type="ECO:0000256" key="1">
    <source>
        <dbReference type="ARBA" id="ARBA00023002"/>
    </source>
</evidence>
<dbReference type="Pfam" id="PF08240">
    <property type="entry name" value="ADH_N"/>
    <property type="match status" value="1"/>
</dbReference>
<dbReference type="InterPro" id="IPR011032">
    <property type="entry name" value="GroES-like_sf"/>
</dbReference>
<keyword evidence="1" id="KW-0560">Oxidoreductase</keyword>
<dbReference type="InterPro" id="IPR050700">
    <property type="entry name" value="YIM1/Zinc_Alcohol_DH_Fams"/>
</dbReference>
<dbReference type="AlphaFoldDB" id="A0A7W7VP74"/>
<accession>A0A7W7VP74</accession>
<evidence type="ECO:0000313" key="4">
    <source>
        <dbReference type="Proteomes" id="UP000552644"/>
    </source>
</evidence>
<evidence type="ECO:0000259" key="2">
    <source>
        <dbReference type="SMART" id="SM00829"/>
    </source>
</evidence>
<dbReference type="Gene3D" id="3.40.50.720">
    <property type="entry name" value="NAD(P)-binding Rossmann-like Domain"/>
    <property type="match status" value="1"/>
</dbReference>
<dbReference type="PROSITE" id="PS01162">
    <property type="entry name" value="QOR_ZETA_CRYSTAL"/>
    <property type="match status" value="1"/>
</dbReference>
<evidence type="ECO:0000313" key="3">
    <source>
        <dbReference type="EMBL" id="MBB4917383.1"/>
    </source>
</evidence>
<name>A0A7W7VP74_9ACTN</name>
<protein>
    <submittedName>
        <fullName evidence="3">NADPH:quinone reductase-like Zn-dependent oxidoreductase</fullName>
    </submittedName>
</protein>
<sequence>MRAITHERYGPPDEVLRLKEIPRPVPGDGEVLVRVHAAPIGGDDWHILQGMPYVARFVTGLRGPKNPVAGLEVAGVVEAVGANVGDFRLGDEVFGWCGGSFADYVAVPQGQLLPKPVNLSFEQAAAVPISSFTALQGLRHGGIGPGQRVLVNGASGGVGTFAVQIARSYGAAVTGVCGPAKADLVRSLGAEDVVDYTKERFADRGERYDLILDVQGSPSLSDCRRALTPRGTLVIVGGTGGPWLWGTGRWLRAFALSPFVGQSLRVRVHSDDRDDLLFMKELIETEKVTPVVDRTYPLERVTEAIRYVQKGNARGKVVITVA</sequence>
<reference evidence="3 4" key="1">
    <citation type="submission" date="2020-08" db="EMBL/GenBank/DDBJ databases">
        <title>Genomic Encyclopedia of Type Strains, Phase III (KMG-III): the genomes of soil and plant-associated and newly described type strains.</title>
        <authorList>
            <person name="Whitman W."/>
        </authorList>
    </citation>
    <scope>NUCLEOTIDE SEQUENCE [LARGE SCALE GENOMIC DNA]</scope>
    <source>
        <strain evidence="3 4">CECT 8840</strain>
    </source>
</reference>
<dbReference type="PANTHER" id="PTHR11695:SF294">
    <property type="entry name" value="RETICULON-4-INTERACTING PROTEIN 1, MITOCHONDRIAL"/>
    <property type="match status" value="1"/>
</dbReference>
<proteinExistence type="predicted"/>
<dbReference type="InterPro" id="IPR036291">
    <property type="entry name" value="NAD(P)-bd_dom_sf"/>
</dbReference>
<dbReference type="CDD" id="cd08267">
    <property type="entry name" value="MDR1"/>
    <property type="match status" value="1"/>
</dbReference>
<keyword evidence="4" id="KW-1185">Reference proteome</keyword>
<dbReference type="Gene3D" id="3.90.180.10">
    <property type="entry name" value="Medium-chain alcohol dehydrogenases, catalytic domain"/>
    <property type="match status" value="1"/>
</dbReference>
<dbReference type="InterPro" id="IPR013154">
    <property type="entry name" value="ADH-like_N"/>
</dbReference>
<comment type="caution">
    <text evidence="3">The sequence shown here is derived from an EMBL/GenBank/DDBJ whole genome shotgun (WGS) entry which is preliminary data.</text>
</comment>
<feature type="domain" description="Enoyl reductase (ER)" evidence="2">
    <location>
        <begin position="10"/>
        <end position="319"/>
    </location>
</feature>
<dbReference type="PANTHER" id="PTHR11695">
    <property type="entry name" value="ALCOHOL DEHYDROGENASE RELATED"/>
    <property type="match status" value="1"/>
</dbReference>
<dbReference type="SMART" id="SM00829">
    <property type="entry name" value="PKS_ER"/>
    <property type="match status" value="1"/>
</dbReference>
<dbReference type="SUPFAM" id="SSF51735">
    <property type="entry name" value="NAD(P)-binding Rossmann-fold domains"/>
    <property type="match status" value="1"/>
</dbReference>
<gene>
    <name evidence="3" type="ORF">FHS44_004491</name>
</gene>
<dbReference type="Proteomes" id="UP000552644">
    <property type="component" value="Unassembled WGS sequence"/>
</dbReference>
<dbReference type="GO" id="GO:0016491">
    <property type="term" value="F:oxidoreductase activity"/>
    <property type="evidence" value="ECO:0007669"/>
    <property type="project" value="UniProtKB-KW"/>
</dbReference>
<organism evidence="3 4">
    <name type="scientific">Streptosporangium saharense</name>
    <dbReference type="NCBI Taxonomy" id="1706840"/>
    <lineage>
        <taxon>Bacteria</taxon>
        <taxon>Bacillati</taxon>
        <taxon>Actinomycetota</taxon>
        <taxon>Actinomycetes</taxon>
        <taxon>Streptosporangiales</taxon>
        <taxon>Streptosporangiaceae</taxon>
        <taxon>Streptosporangium</taxon>
    </lineage>
</organism>
<dbReference type="RefSeq" id="WP_184717555.1">
    <property type="nucleotide sequence ID" value="NZ_JACHJP010000004.1"/>
</dbReference>